<reference evidence="17" key="1">
    <citation type="submission" date="2019-12" db="EMBL/GenBank/DDBJ databases">
        <authorList>
            <person name="zhang j."/>
            <person name="sun C.M."/>
        </authorList>
    </citation>
    <scope>NUCLEOTIDE SEQUENCE</scope>
    <source>
        <strain evidence="17">NS-1</strain>
    </source>
</reference>
<keyword evidence="18" id="KW-1185">Reference proteome</keyword>
<dbReference type="Gene3D" id="1.10.287.130">
    <property type="match status" value="1"/>
</dbReference>
<feature type="transmembrane region" description="Helical" evidence="13">
    <location>
        <begin position="325"/>
        <end position="347"/>
    </location>
</feature>
<dbReference type="Proteomes" id="UP000665020">
    <property type="component" value="Chromosome"/>
</dbReference>
<organism evidence="17 18">
    <name type="scientific">Iocasia fonsfrigidae</name>
    <dbReference type="NCBI Taxonomy" id="2682810"/>
    <lineage>
        <taxon>Bacteria</taxon>
        <taxon>Bacillati</taxon>
        <taxon>Bacillota</taxon>
        <taxon>Clostridia</taxon>
        <taxon>Halanaerobiales</taxon>
        <taxon>Halanaerobiaceae</taxon>
        <taxon>Iocasia</taxon>
    </lineage>
</organism>
<feature type="transmembrane region" description="Helical" evidence="13">
    <location>
        <begin position="20"/>
        <end position="44"/>
    </location>
</feature>
<accession>A0A8A7K7S1</accession>
<dbReference type="CDD" id="cd00082">
    <property type="entry name" value="HisKA"/>
    <property type="match status" value="1"/>
</dbReference>
<dbReference type="SUPFAM" id="SSF47384">
    <property type="entry name" value="Homodimeric domain of signal transducing histidine kinase"/>
    <property type="match status" value="1"/>
</dbReference>
<evidence type="ECO:0000256" key="4">
    <source>
        <dbReference type="ARBA" id="ARBA00018672"/>
    </source>
</evidence>
<dbReference type="PANTHER" id="PTHR43065">
    <property type="entry name" value="SENSOR HISTIDINE KINASE"/>
    <property type="match status" value="1"/>
</dbReference>
<keyword evidence="6" id="KW-0597">Phosphoprotein</keyword>
<dbReference type="PRINTS" id="PR00344">
    <property type="entry name" value="BCTRLSENSOR"/>
</dbReference>
<keyword evidence="9" id="KW-0902">Two-component regulatory system</keyword>
<evidence type="ECO:0000259" key="14">
    <source>
        <dbReference type="SMART" id="SM00387"/>
    </source>
</evidence>
<evidence type="ECO:0000256" key="9">
    <source>
        <dbReference type="ARBA" id="ARBA00023012"/>
    </source>
</evidence>
<dbReference type="Pfam" id="PF02743">
    <property type="entry name" value="dCache_1"/>
    <property type="match status" value="1"/>
</dbReference>
<dbReference type="InterPro" id="IPR001789">
    <property type="entry name" value="Sig_transdc_resp-reg_receiver"/>
</dbReference>
<keyword evidence="8 13" id="KW-1133">Transmembrane helix</keyword>
<dbReference type="SUPFAM" id="SSF52172">
    <property type="entry name" value="CheY-like"/>
    <property type="match status" value="1"/>
</dbReference>
<feature type="coiled-coil region" evidence="12">
    <location>
        <begin position="353"/>
        <end position="386"/>
    </location>
</feature>
<dbReference type="SUPFAM" id="SSF55874">
    <property type="entry name" value="ATPase domain of HSP90 chaperone/DNA topoisomerase II/histidine kinase"/>
    <property type="match status" value="1"/>
</dbReference>
<dbReference type="Pfam" id="PF00072">
    <property type="entry name" value="Response_reg"/>
    <property type="match status" value="1"/>
</dbReference>
<dbReference type="EMBL" id="CP046640">
    <property type="protein sequence ID" value="QTL97766.1"/>
    <property type="molecule type" value="Genomic_DNA"/>
</dbReference>
<dbReference type="CDD" id="cd00156">
    <property type="entry name" value="REC"/>
    <property type="match status" value="1"/>
</dbReference>
<dbReference type="InterPro" id="IPR004358">
    <property type="entry name" value="Sig_transdc_His_kin-like_C"/>
</dbReference>
<dbReference type="SMART" id="SM00387">
    <property type="entry name" value="HATPase_c"/>
    <property type="match status" value="1"/>
</dbReference>
<evidence type="ECO:0000259" key="15">
    <source>
        <dbReference type="SMART" id="SM00388"/>
    </source>
</evidence>
<gene>
    <name evidence="17" type="ORF">GM661_07080</name>
</gene>
<evidence type="ECO:0000256" key="6">
    <source>
        <dbReference type="ARBA" id="ARBA00022553"/>
    </source>
</evidence>
<evidence type="ECO:0000256" key="3">
    <source>
        <dbReference type="ARBA" id="ARBA00012438"/>
    </source>
</evidence>
<dbReference type="InterPro" id="IPR033479">
    <property type="entry name" value="dCache_1"/>
</dbReference>
<dbReference type="InterPro" id="IPR036890">
    <property type="entry name" value="HATPase_C_sf"/>
</dbReference>
<dbReference type="Pfam" id="PF00512">
    <property type="entry name" value="HisKA"/>
    <property type="match status" value="1"/>
</dbReference>
<dbReference type="InterPro" id="IPR003661">
    <property type="entry name" value="HisK_dim/P_dom"/>
</dbReference>
<keyword evidence="10 13" id="KW-0472">Membrane</keyword>
<evidence type="ECO:0000313" key="17">
    <source>
        <dbReference type="EMBL" id="QTL97766.1"/>
    </source>
</evidence>
<keyword evidence="5" id="KW-1003">Cell membrane</keyword>
<dbReference type="AlphaFoldDB" id="A0A8A7K7S1"/>
<dbReference type="RefSeq" id="WP_230869382.1">
    <property type="nucleotide sequence ID" value="NZ_CP046640.1"/>
</dbReference>
<dbReference type="PANTHER" id="PTHR43065:SF42">
    <property type="entry name" value="TWO-COMPONENT SENSOR PPRA"/>
    <property type="match status" value="1"/>
</dbReference>
<evidence type="ECO:0000256" key="11">
    <source>
        <dbReference type="ARBA" id="ARBA00024867"/>
    </source>
</evidence>
<sequence length="761" mass="86788">MKFIKRINIFNTIESTKMMIFLIIFVFLVLIFLGRMIYVSYTYYRDTMVIQQEQHLLTIAKSTARNLELFVVGKADNLKIIAGNPKFQKRLNVFVKDGIAQPDISSIKAFYEVQKKEIQSVALYDDKGKLIYHCSGGASVKISEQLYNSVDSGNDDVNYVLKTQQSYIGSVYQGIRGDFVFNILQPVFYKERFIGILVATINLNTLYNHLVKPVKVGKKGYVMVKDKKGIILMHPVKEQIGTHVIIKRKEKYPGLNFTELKNLIKRQLTGKEGTAVYHSYWWPDSKLVMVKKLTGFAPAHIGDDFWIVAAPMSYEEIADPIKENLLSTLLIAGGFIIIFSSCIFLIIKIQKNKEALEIKTKYLKELNEKAEELRKSEAQLQHSQKIQTIGTLTGGIAHEFNNLLTPILGYAELMLKDLSQENYWYEDINEIYEAAKKSKELIKQILIFSHRDNNKHYKPVKINELIKETLKLMKSILPSNIDIIENFEDCGYILANPTQINQVIFNLCTNAYDAMKKQGGLLEISMHLIDKDDENILNNEDFSSKKYVKISVKDTGCGMKEKIMHQIFDPFFTTKAVGEGTGLGLSVVHGIVASHNGKIFVESKIGKGSVFNVYFPQMEGQYVDLQNNNNIVLKGDETILLIDDDPSIVNMMKKRLEKLGYKIIAQTNSLKALKIFKKNPPRFQLIITDQTMHHLNGIGVAEKAKAIYPEIKVILMTGFVNEPVKDYINSPLIDDYIIKPVLLNELSQKIRRVLMVNQQND</sequence>
<dbReference type="CDD" id="cd18773">
    <property type="entry name" value="PDC1_HK_sensor"/>
    <property type="match status" value="1"/>
</dbReference>
<feature type="domain" description="Response regulatory" evidence="16">
    <location>
        <begin position="637"/>
        <end position="750"/>
    </location>
</feature>
<keyword evidence="7 13" id="KW-0812">Transmembrane</keyword>
<comment type="function">
    <text evidence="11">May play the central regulatory role in sporulation. It may be an element of the effector pathway responsible for the activation of sporulation genes in response to nutritional stress. Spo0A may act in concert with spo0H (a sigma factor) to control the expression of some genes that are critical to the sporulation process.</text>
</comment>
<dbReference type="Gene3D" id="3.30.565.10">
    <property type="entry name" value="Histidine kinase-like ATPase, C-terminal domain"/>
    <property type="match status" value="1"/>
</dbReference>
<dbReference type="InterPro" id="IPR036097">
    <property type="entry name" value="HisK_dim/P_sf"/>
</dbReference>
<dbReference type="GO" id="GO:0000155">
    <property type="term" value="F:phosphorelay sensor kinase activity"/>
    <property type="evidence" value="ECO:0007669"/>
    <property type="project" value="InterPro"/>
</dbReference>
<evidence type="ECO:0000256" key="13">
    <source>
        <dbReference type="SAM" id="Phobius"/>
    </source>
</evidence>
<dbReference type="SMART" id="SM00448">
    <property type="entry name" value="REC"/>
    <property type="match status" value="1"/>
</dbReference>
<feature type="domain" description="Histidine kinase/HSP90-like ATPase" evidence="14">
    <location>
        <begin position="495"/>
        <end position="619"/>
    </location>
</feature>
<evidence type="ECO:0000256" key="10">
    <source>
        <dbReference type="ARBA" id="ARBA00023136"/>
    </source>
</evidence>
<proteinExistence type="predicted"/>
<evidence type="ECO:0000256" key="2">
    <source>
        <dbReference type="ARBA" id="ARBA00004651"/>
    </source>
</evidence>
<evidence type="ECO:0000256" key="7">
    <source>
        <dbReference type="ARBA" id="ARBA00022692"/>
    </source>
</evidence>
<evidence type="ECO:0000256" key="8">
    <source>
        <dbReference type="ARBA" id="ARBA00022989"/>
    </source>
</evidence>
<dbReference type="SMART" id="SM00388">
    <property type="entry name" value="HisKA"/>
    <property type="match status" value="1"/>
</dbReference>
<dbReference type="Gene3D" id="3.30.450.20">
    <property type="entry name" value="PAS domain"/>
    <property type="match status" value="1"/>
</dbReference>
<dbReference type="EC" id="2.7.13.3" evidence="3"/>
<keyword evidence="12" id="KW-0175">Coiled coil</keyword>
<dbReference type="Gene3D" id="3.40.50.2300">
    <property type="match status" value="1"/>
</dbReference>
<dbReference type="InterPro" id="IPR011006">
    <property type="entry name" value="CheY-like_superfamily"/>
</dbReference>
<dbReference type="InterPro" id="IPR003594">
    <property type="entry name" value="HATPase_dom"/>
</dbReference>
<evidence type="ECO:0000256" key="1">
    <source>
        <dbReference type="ARBA" id="ARBA00000085"/>
    </source>
</evidence>
<evidence type="ECO:0000259" key="16">
    <source>
        <dbReference type="SMART" id="SM00448"/>
    </source>
</evidence>
<name>A0A8A7K7S1_9FIRM</name>
<comment type="subcellular location">
    <subcellularLocation>
        <location evidence="2">Cell membrane</location>
        <topology evidence="2">Multi-pass membrane protein</topology>
    </subcellularLocation>
</comment>
<evidence type="ECO:0000256" key="5">
    <source>
        <dbReference type="ARBA" id="ARBA00022475"/>
    </source>
</evidence>
<evidence type="ECO:0000313" key="18">
    <source>
        <dbReference type="Proteomes" id="UP000665020"/>
    </source>
</evidence>
<dbReference type="GO" id="GO:0005886">
    <property type="term" value="C:plasma membrane"/>
    <property type="evidence" value="ECO:0007669"/>
    <property type="project" value="UniProtKB-SubCell"/>
</dbReference>
<comment type="catalytic activity">
    <reaction evidence="1">
        <text>ATP + protein L-histidine = ADP + protein N-phospho-L-histidine.</text>
        <dbReference type="EC" id="2.7.13.3"/>
    </reaction>
</comment>
<feature type="domain" description="Signal transduction histidine kinase dimerisation/phosphoacceptor" evidence="15">
    <location>
        <begin position="388"/>
        <end position="454"/>
    </location>
</feature>
<protein>
    <recommendedName>
        <fullName evidence="4">Stage 0 sporulation protein A homolog</fullName>
        <ecNumber evidence="3">2.7.13.3</ecNumber>
    </recommendedName>
</protein>
<evidence type="ECO:0000256" key="12">
    <source>
        <dbReference type="SAM" id="Coils"/>
    </source>
</evidence>
<dbReference type="KEGG" id="ifn:GM661_07080"/>
<dbReference type="Pfam" id="PF02518">
    <property type="entry name" value="HATPase_c"/>
    <property type="match status" value="1"/>
</dbReference>